<dbReference type="Proteomes" id="UP001348492">
    <property type="component" value="Chromosome"/>
</dbReference>
<dbReference type="Pfam" id="PF09719">
    <property type="entry name" value="C_GCAxxG_C_C"/>
    <property type="match status" value="1"/>
</dbReference>
<proteinExistence type="predicted"/>
<keyword evidence="2" id="KW-1185">Reference proteome</keyword>
<accession>A0ABZ2EWI8</accession>
<evidence type="ECO:0000313" key="2">
    <source>
        <dbReference type="Proteomes" id="UP001348492"/>
    </source>
</evidence>
<reference evidence="1 2" key="1">
    <citation type="journal article" date="2023" name="PLoS ONE">
        <title>Genome-based metabolic and phylogenomic analysis of three Terrisporobacter species.</title>
        <authorList>
            <person name="Boer T."/>
            <person name="Bengelsdorf F.R."/>
            <person name="Bomeke M."/>
            <person name="Daniel R."/>
            <person name="Poehlein A."/>
        </authorList>
    </citation>
    <scope>NUCLEOTIDE SEQUENCE [LARGE SCALE GENOMIC DNA]</scope>
    <source>
        <strain evidence="1 2">DSM 1288</strain>
    </source>
</reference>
<dbReference type="EMBL" id="CP117523">
    <property type="protein sequence ID" value="WWD84331.1"/>
    <property type="molecule type" value="Genomic_DNA"/>
</dbReference>
<dbReference type="InterPro" id="IPR036280">
    <property type="entry name" value="Multihaem_cyt_sf"/>
</dbReference>
<organism evidence="1 2">
    <name type="scientific">Terrisporobacter glycolicus ATCC 14880 = DSM 1288</name>
    <dbReference type="NCBI Taxonomy" id="1121315"/>
    <lineage>
        <taxon>Bacteria</taxon>
        <taxon>Bacillati</taxon>
        <taxon>Bacillota</taxon>
        <taxon>Clostridia</taxon>
        <taxon>Peptostreptococcales</taxon>
        <taxon>Peptostreptococcaceae</taxon>
        <taxon>Terrisporobacter</taxon>
    </lineage>
</organism>
<protein>
    <recommendedName>
        <fullName evidence="3">C_GCAxxG_C_C family protein</fullName>
    </recommendedName>
</protein>
<gene>
    <name evidence="1" type="ORF">TEGL_27620</name>
</gene>
<evidence type="ECO:0008006" key="3">
    <source>
        <dbReference type="Google" id="ProtNLM"/>
    </source>
</evidence>
<dbReference type="NCBIfam" id="TIGR01909">
    <property type="entry name" value="C_GCAxxG_C_C"/>
    <property type="match status" value="1"/>
</dbReference>
<dbReference type="SUPFAM" id="SSF48695">
    <property type="entry name" value="Multiheme cytochromes"/>
    <property type="match status" value="1"/>
</dbReference>
<evidence type="ECO:0000313" key="1">
    <source>
        <dbReference type="EMBL" id="WWD84331.1"/>
    </source>
</evidence>
<name>A0ABZ2EWI8_9FIRM</name>
<dbReference type="InterPro" id="IPR010181">
    <property type="entry name" value="CGCAxxGCC_motif"/>
</dbReference>
<dbReference type="RefSeq" id="WP_018589593.1">
    <property type="nucleotide sequence ID" value="NZ_CP117523.1"/>
</dbReference>
<sequence length="83" mass="8713">MKKFNLNSIGEEAQDYFKNEKLSCSESVLKAIVNNFDMNVDNSIVRVASGFSGGVGGCGCICGTLSAANISIGLLFGRSEGNN</sequence>